<keyword evidence="2" id="KW-0808">Transferase</keyword>
<dbReference type="InterPro" id="IPR042213">
    <property type="entry name" value="NBD_C_sf"/>
</dbReference>
<dbReference type="InterPro" id="IPR031475">
    <property type="entry name" value="NBD_C"/>
</dbReference>
<dbReference type="GO" id="GO:0005524">
    <property type="term" value="F:ATP binding"/>
    <property type="evidence" value="ECO:0007669"/>
    <property type="project" value="UniProtKB-KW"/>
</dbReference>
<accession>A0AAV3SBK1</accession>
<dbReference type="AlphaFoldDB" id="A0AAV3SBK1"/>
<dbReference type="RefSeq" id="WP_211313696.1">
    <property type="nucleotide sequence ID" value="NZ_BAAABL010000077.1"/>
</dbReference>
<dbReference type="InterPro" id="IPR010737">
    <property type="entry name" value="4-carb_acid_sugar_kinase_N"/>
</dbReference>
<dbReference type="SUPFAM" id="SSF142764">
    <property type="entry name" value="YgbK-like"/>
    <property type="match status" value="1"/>
</dbReference>
<keyword evidence="4 9" id="KW-0418">Kinase</keyword>
<gene>
    <name evidence="9" type="ORF">GCM10009066_24340</name>
</gene>
<dbReference type="InterPro" id="IPR037051">
    <property type="entry name" value="4-carb_acid_sugar_kinase_N_sf"/>
</dbReference>
<sequence>MPNALVVADDLTGANDTGHGFAARGYEVVVRLDSGLDVSSVDVLVVNTDSRYASAAEARQRVRDAVAGTDAAVVYKKVDSTLRGNLGPEIEAAMAAMNADAAAVAPAFPSNGRTTVCGYHLVDGALVTDTDAGTDPDAPVTDPRLPDYLREQGASGVTHIGVGRVARSDPDLRGALDTGRVVTLDAVVDDHLEAVATAVADAPRRVLHVGCGGLAEHVRVPGPANATRPARRDDLTGTALGVAGSVSPRTLGQLDALPDECVIPFDASRAVTDPEGASTVAADACLSRLSDAPTAVLASATTRTDVDAVLDTAANAGVDERDARERVTAALGEATRRIWEVRAPDGLFCTGGAVATGVLAALDAAGIELRGESVAMGVPVGAVRGGRADGTPLVTKAGAFGDDDTIRAALRVLRRVPKQETPE</sequence>
<reference evidence="9 10" key="1">
    <citation type="journal article" date="2019" name="Int. J. Syst. Evol. Microbiol.">
        <title>The Global Catalogue of Microorganisms (GCM) 10K type strain sequencing project: providing services to taxonomists for standard genome sequencing and annotation.</title>
        <authorList>
            <consortium name="The Broad Institute Genomics Platform"/>
            <consortium name="The Broad Institute Genome Sequencing Center for Infectious Disease"/>
            <person name="Wu L."/>
            <person name="Ma J."/>
        </authorList>
    </citation>
    <scope>NUCLEOTIDE SEQUENCE [LARGE SCALE GENOMIC DNA]</scope>
    <source>
        <strain evidence="9 10">JCM 16330</strain>
    </source>
</reference>
<evidence type="ECO:0000313" key="10">
    <source>
        <dbReference type="Proteomes" id="UP001500837"/>
    </source>
</evidence>
<comment type="caution">
    <text evidence="9">The sequence shown here is derived from an EMBL/GenBank/DDBJ whole genome shotgun (WGS) entry which is preliminary data.</text>
</comment>
<evidence type="ECO:0000256" key="3">
    <source>
        <dbReference type="ARBA" id="ARBA00022741"/>
    </source>
</evidence>
<keyword evidence="5" id="KW-0067">ATP-binding</keyword>
<name>A0AAV3SBK1_9EURY</name>
<dbReference type="GO" id="GO:0016301">
    <property type="term" value="F:kinase activity"/>
    <property type="evidence" value="ECO:0007669"/>
    <property type="project" value="UniProtKB-KW"/>
</dbReference>
<evidence type="ECO:0000256" key="4">
    <source>
        <dbReference type="ARBA" id="ARBA00022777"/>
    </source>
</evidence>
<feature type="domain" description="Four-carbon acid sugar kinase N-terminal" evidence="7">
    <location>
        <begin position="5"/>
        <end position="217"/>
    </location>
</feature>
<evidence type="ECO:0000313" key="9">
    <source>
        <dbReference type="EMBL" id="GAA0310083.1"/>
    </source>
</evidence>
<keyword evidence="3" id="KW-0547">Nucleotide-binding</keyword>
<dbReference type="Gene3D" id="3.40.50.10840">
    <property type="entry name" value="Putative sugar-binding, N-terminal domain"/>
    <property type="match status" value="1"/>
</dbReference>
<keyword evidence="10" id="KW-1185">Reference proteome</keyword>
<feature type="domain" description="Four-carbon acid sugar kinase nucleotide binding" evidence="8">
    <location>
        <begin position="240"/>
        <end position="406"/>
    </location>
</feature>
<evidence type="ECO:0000256" key="6">
    <source>
        <dbReference type="ARBA" id="ARBA00023277"/>
    </source>
</evidence>
<dbReference type="Pfam" id="PF17042">
    <property type="entry name" value="NBD_C"/>
    <property type="match status" value="1"/>
</dbReference>
<protein>
    <submittedName>
        <fullName evidence="9">Four-carbon acid sugar kinase family protein</fullName>
    </submittedName>
</protein>
<comment type="similarity">
    <text evidence="1">Belongs to the four-carbon acid sugar kinase family.</text>
</comment>
<dbReference type="Pfam" id="PF07005">
    <property type="entry name" value="SBD_N"/>
    <property type="match status" value="1"/>
</dbReference>
<evidence type="ECO:0000256" key="2">
    <source>
        <dbReference type="ARBA" id="ARBA00022679"/>
    </source>
</evidence>
<evidence type="ECO:0000256" key="5">
    <source>
        <dbReference type="ARBA" id="ARBA00022840"/>
    </source>
</evidence>
<dbReference type="Proteomes" id="UP001500837">
    <property type="component" value="Unassembled WGS sequence"/>
</dbReference>
<evidence type="ECO:0000259" key="8">
    <source>
        <dbReference type="Pfam" id="PF17042"/>
    </source>
</evidence>
<organism evidence="9 10">
    <name type="scientific">Halarchaeum salinum</name>
    <dbReference type="NCBI Taxonomy" id="489912"/>
    <lineage>
        <taxon>Archaea</taxon>
        <taxon>Methanobacteriati</taxon>
        <taxon>Methanobacteriota</taxon>
        <taxon>Stenosarchaea group</taxon>
        <taxon>Halobacteria</taxon>
        <taxon>Halobacteriales</taxon>
        <taxon>Halobacteriaceae</taxon>
    </lineage>
</organism>
<proteinExistence type="inferred from homology"/>
<dbReference type="Gene3D" id="3.40.980.20">
    <property type="entry name" value="Four-carbon acid sugar kinase, nucleotide binding domain"/>
    <property type="match status" value="1"/>
</dbReference>
<keyword evidence="6" id="KW-0119">Carbohydrate metabolism</keyword>
<evidence type="ECO:0000259" key="7">
    <source>
        <dbReference type="Pfam" id="PF07005"/>
    </source>
</evidence>
<dbReference type="EMBL" id="BAAABL010000077">
    <property type="protein sequence ID" value="GAA0310083.1"/>
    <property type="molecule type" value="Genomic_DNA"/>
</dbReference>
<evidence type="ECO:0000256" key="1">
    <source>
        <dbReference type="ARBA" id="ARBA00005715"/>
    </source>
</evidence>